<dbReference type="Gene3D" id="3.40.50.150">
    <property type="entry name" value="Vaccinia Virus protein VP39"/>
    <property type="match status" value="1"/>
</dbReference>
<dbReference type="GeneID" id="83202323"/>
<organism evidence="3 4">
    <name type="scientific">Penicillium chermesinum</name>
    <dbReference type="NCBI Taxonomy" id="63820"/>
    <lineage>
        <taxon>Eukaryota</taxon>
        <taxon>Fungi</taxon>
        <taxon>Dikarya</taxon>
        <taxon>Ascomycota</taxon>
        <taxon>Pezizomycotina</taxon>
        <taxon>Eurotiomycetes</taxon>
        <taxon>Eurotiomycetidae</taxon>
        <taxon>Eurotiales</taxon>
        <taxon>Aspergillaceae</taxon>
        <taxon>Penicillium</taxon>
    </lineage>
</organism>
<evidence type="ECO:0000313" key="3">
    <source>
        <dbReference type="EMBL" id="KAJ5232768.1"/>
    </source>
</evidence>
<sequence length="260" mass="28874">MPPQPGRLEILLRPLTMIWFSICLHWEALKEAIRREGFVALGRPQQIRDAASARLLTVNSKGFIAYENTTIVPSLVHAASGVVLELGPGPGNQIHRFDPGLIQQIYGVEPNPFFRDAVDAKLEQSGLRDKYKLIDCGIEDSDVLRAEGITEGSVDTVLSIQVLCAVKDPRNVMKEVWKLLKPGGKFVFWEHGASRDRLTSATQACLNPAWSRLIGCHLTRNVLADILDSGEWENPQEIEEPVDPRSLLPRIQGILVKKSG</sequence>
<protein>
    <recommendedName>
        <fullName evidence="2">Methyltransferase type 11 domain-containing protein</fullName>
    </recommendedName>
</protein>
<reference evidence="3" key="1">
    <citation type="submission" date="2022-11" db="EMBL/GenBank/DDBJ databases">
        <authorList>
            <person name="Petersen C."/>
        </authorList>
    </citation>
    <scope>NUCLEOTIDE SEQUENCE</scope>
    <source>
        <strain evidence="3">IBT 19713</strain>
    </source>
</reference>
<evidence type="ECO:0000259" key="2">
    <source>
        <dbReference type="Pfam" id="PF08241"/>
    </source>
</evidence>
<comment type="caution">
    <text evidence="3">The sequence shown here is derived from an EMBL/GenBank/DDBJ whole genome shotgun (WGS) entry which is preliminary data.</text>
</comment>
<dbReference type="InterPro" id="IPR052356">
    <property type="entry name" value="Thiol_S-MT"/>
</dbReference>
<dbReference type="CDD" id="cd02440">
    <property type="entry name" value="AdoMet_MTases"/>
    <property type="match status" value="1"/>
</dbReference>
<name>A0A9W9P2E5_9EURO</name>
<proteinExistence type="predicted"/>
<reference evidence="3" key="2">
    <citation type="journal article" date="2023" name="IMA Fungus">
        <title>Comparative genomic study of the Penicillium genus elucidates a diverse pangenome and 15 lateral gene transfer events.</title>
        <authorList>
            <person name="Petersen C."/>
            <person name="Sorensen T."/>
            <person name="Nielsen M.R."/>
            <person name="Sondergaard T.E."/>
            <person name="Sorensen J.L."/>
            <person name="Fitzpatrick D.A."/>
            <person name="Frisvad J.C."/>
            <person name="Nielsen K.L."/>
        </authorList>
    </citation>
    <scope>NUCLEOTIDE SEQUENCE</scope>
    <source>
        <strain evidence="3">IBT 19713</strain>
    </source>
</reference>
<feature type="domain" description="Methyltransferase type 11" evidence="2">
    <location>
        <begin position="84"/>
        <end position="188"/>
    </location>
</feature>
<dbReference type="AlphaFoldDB" id="A0A9W9P2E5"/>
<evidence type="ECO:0000256" key="1">
    <source>
        <dbReference type="SAM" id="SignalP"/>
    </source>
</evidence>
<dbReference type="RefSeq" id="XP_058330760.1">
    <property type="nucleotide sequence ID" value="XM_058475020.1"/>
</dbReference>
<dbReference type="Pfam" id="PF08241">
    <property type="entry name" value="Methyltransf_11"/>
    <property type="match status" value="1"/>
</dbReference>
<gene>
    <name evidence="3" type="ORF">N7468_005724</name>
</gene>
<dbReference type="Proteomes" id="UP001150941">
    <property type="component" value="Unassembled WGS sequence"/>
</dbReference>
<dbReference type="InterPro" id="IPR029063">
    <property type="entry name" value="SAM-dependent_MTases_sf"/>
</dbReference>
<keyword evidence="1" id="KW-0732">Signal</keyword>
<feature type="signal peptide" evidence="1">
    <location>
        <begin position="1"/>
        <end position="23"/>
    </location>
</feature>
<dbReference type="PANTHER" id="PTHR45036:SF1">
    <property type="entry name" value="METHYLTRANSFERASE LIKE 7A"/>
    <property type="match status" value="1"/>
</dbReference>
<keyword evidence="4" id="KW-1185">Reference proteome</keyword>
<dbReference type="OrthoDB" id="540004at2759"/>
<dbReference type="EMBL" id="JAPQKS010000004">
    <property type="protein sequence ID" value="KAJ5232768.1"/>
    <property type="molecule type" value="Genomic_DNA"/>
</dbReference>
<dbReference type="InterPro" id="IPR013216">
    <property type="entry name" value="Methyltransf_11"/>
</dbReference>
<accession>A0A9W9P2E5</accession>
<evidence type="ECO:0000313" key="4">
    <source>
        <dbReference type="Proteomes" id="UP001150941"/>
    </source>
</evidence>
<dbReference type="PANTHER" id="PTHR45036">
    <property type="entry name" value="METHYLTRANSFERASE LIKE 7B"/>
    <property type="match status" value="1"/>
</dbReference>
<dbReference type="GO" id="GO:0008757">
    <property type="term" value="F:S-adenosylmethionine-dependent methyltransferase activity"/>
    <property type="evidence" value="ECO:0007669"/>
    <property type="project" value="InterPro"/>
</dbReference>
<dbReference type="SUPFAM" id="SSF53335">
    <property type="entry name" value="S-adenosyl-L-methionine-dependent methyltransferases"/>
    <property type="match status" value="1"/>
</dbReference>
<feature type="chain" id="PRO_5040886812" description="Methyltransferase type 11 domain-containing protein" evidence="1">
    <location>
        <begin position="24"/>
        <end position="260"/>
    </location>
</feature>